<evidence type="ECO:0000313" key="2">
    <source>
        <dbReference type="Proteomes" id="UP001054252"/>
    </source>
</evidence>
<organism evidence="1 2">
    <name type="scientific">Rubroshorea leprosula</name>
    <dbReference type="NCBI Taxonomy" id="152421"/>
    <lineage>
        <taxon>Eukaryota</taxon>
        <taxon>Viridiplantae</taxon>
        <taxon>Streptophyta</taxon>
        <taxon>Embryophyta</taxon>
        <taxon>Tracheophyta</taxon>
        <taxon>Spermatophyta</taxon>
        <taxon>Magnoliopsida</taxon>
        <taxon>eudicotyledons</taxon>
        <taxon>Gunneridae</taxon>
        <taxon>Pentapetalae</taxon>
        <taxon>rosids</taxon>
        <taxon>malvids</taxon>
        <taxon>Malvales</taxon>
        <taxon>Dipterocarpaceae</taxon>
        <taxon>Rubroshorea</taxon>
    </lineage>
</organism>
<name>A0AAV5J1K1_9ROSI</name>
<evidence type="ECO:0000313" key="1">
    <source>
        <dbReference type="EMBL" id="GKV08484.1"/>
    </source>
</evidence>
<accession>A0AAV5J1K1</accession>
<gene>
    <name evidence="1" type="ORF">SLEP1_g20105</name>
</gene>
<reference evidence="1 2" key="1">
    <citation type="journal article" date="2021" name="Commun. Biol.">
        <title>The genome of Shorea leprosula (Dipterocarpaceae) highlights the ecological relevance of drought in aseasonal tropical rainforests.</title>
        <authorList>
            <person name="Ng K.K.S."/>
            <person name="Kobayashi M.J."/>
            <person name="Fawcett J.A."/>
            <person name="Hatakeyama M."/>
            <person name="Paape T."/>
            <person name="Ng C.H."/>
            <person name="Ang C.C."/>
            <person name="Tnah L.H."/>
            <person name="Lee C.T."/>
            <person name="Nishiyama T."/>
            <person name="Sese J."/>
            <person name="O'Brien M.J."/>
            <person name="Copetti D."/>
            <person name="Mohd Noor M.I."/>
            <person name="Ong R.C."/>
            <person name="Putra M."/>
            <person name="Sireger I.Z."/>
            <person name="Indrioko S."/>
            <person name="Kosugi Y."/>
            <person name="Izuno A."/>
            <person name="Isagi Y."/>
            <person name="Lee S.L."/>
            <person name="Shimizu K.K."/>
        </authorList>
    </citation>
    <scope>NUCLEOTIDE SEQUENCE [LARGE SCALE GENOMIC DNA]</scope>
    <source>
        <strain evidence="1">214</strain>
    </source>
</reference>
<dbReference type="Proteomes" id="UP001054252">
    <property type="component" value="Unassembled WGS sequence"/>
</dbReference>
<proteinExistence type="predicted"/>
<sequence length="43" mass="4897">MVDNTSILHNVRCHVLDPSVYNKPLPRRMKILHTKVVAGAVSW</sequence>
<keyword evidence="2" id="KW-1185">Reference proteome</keyword>
<dbReference type="EMBL" id="BPVZ01000029">
    <property type="protein sequence ID" value="GKV08484.1"/>
    <property type="molecule type" value="Genomic_DNA"/>
</dbReference>
<protein>
    <submittedName>
        <fullName evidence="1">Uncharacterized protein</fullName>
    </submittedName>
</protein>
<comment type="caution">
    <text evidence="1">The sequence shown here is derived from an EMBL/GenBank/DDBJ whole genome shotgun (WGS) entry which is preliminary data.</text>
</comment>
<dbReference type="AlphaFoldDB" id="A0AAV5J1K1"/>